<proteinExistence type="predicted"/>
<reference evidence="1 2" key="1">
    <citation type="submission" date="2021-03" db="EMBL/GenBank/DDBJ databases">
        <title>Genomic Encyclopedia of Type Strains, Phase IV (KMG-IV): sequencing the most valuable type-strain genomes for metagenomic binning, comparative biology and taxonomic classification.</title>
        <authorList>
            <person name="Goeker M."/>
        </authorList>
    </citation>
    <scope>NUCLEOTIDE SEQUENCE [LARGE SCALE GENOMIC DNA]</scope>
    <source>
        <strain evidence="1 2">DSM 23491</strain>
    </source>
</reference>
<gene>
    <name evidence="1" type="ORF">J2Z20_003068</name>
</gene>
<organism evidence="1 2">
    <name type="scientific">Paenibacillus sediminis</name>
    <dbReference type="NCBI Taxonomy" id="664909"/>
    <lineage>
        <taxon>Bacteria</taxon>
        <taxon>Bacillati</taxon>
        <taxon>Bacillota</taxon>
        <taxon>Bacilli</taxon>
        <taxon>Bacillales</taxon>
        <taxon>Paenibacillaceae</taxon>
        <taxon>Paenibacillus</taxon>
    </lineage>
</organism>
<protein>
    <submittedName>
        <fullName evidence="1">Uncharacterized protein</fullName>
    </submittedName>
</protein>
<evidence type="ECO:0000313" key="1">
    <source>
        <dbReference type="EMBL" id="MBP1938149.1"/>
    </source>
</evidence>
<comment type="caution">
    <text evidence="1">The sequence shown here is derived from an EMBL/GenBank/DDBJ whole genome shotgun (WGS) entry which is preliminary data.</text>
</comment>
<dbReference type="Proteomes" id="UP001519273">
    <property type="component" value="Unassembled WGS sequence"/>
</dbReference>
<sequence length="163" mass="18446">MERETTTYTCPQCRRQSRVLADEYGDHGCPCGWEPDYDEGGDDGRVENVIEKLRELEAKVDAERWPIVGDGNWREIADILDAYEPEGYEIDVVAEKFGGGGRWFTTEDITYKVTQSDGKVAYFSVNRERPATEMQEGGDFSYGIREVVPKEVTVIKYVAGRSA</sequence>
<name>A0ABS4H6I2_9BACL</name>
<accession>A0ABS4H6I2</accession>
<keyword evidence="2" id="KW-1185">Reference proteome</keyword>
<dbReference type="RefSeq" id="WP_209852106.1">
    <property type="nucleotide sequence ID" value="NZ_CBCRVE010000004.1"/>
</dbReference>
<evidence type="ECO:0000313" key="2">
    <source>
        <dbReference type="Proteomes" id="UP001519273"/>
    </source>
</evidence>
<dbReference type="EMBL" id="JAGGKP010000011">
    <property type="protein sequence ID" value="MBP1938149.1"/>
    <property type="molecule type" value="Genomic_DNA"/>
</dbReference>